<dbReference type="SUPFAM" id="SSF52058">
    <property type="entry name" value="L domain-like"/>
    <property type="match status" value="1"/>
</dbReference>
<gene>
    <name evidence="1" type="ORF">CAMSH0001_1969</name>
</gene>
<comment type="caution">
    <text evidence="1">The sequence shown here is derived from an EMBL/GenBank/DDBJ whole genome shotgun (WGS) entry which is preliminary data.</text>
</comment>
<dbReference type="InterPro" id="IPR032675">
    <property type="entry name" value="LRR_dom_sf"/>
</dbReference>
<sequence length="302" mass="34767">MRYKILVLKFQKQRLRMIHHFADLLDRKDDYWAMVPNRERFAFALNGPVADKQSLQIATIVADTPFWEQIFECGDLQELTLHLPSKEQIAAISRLRQLKRLRIMRVQVKNTNFLAELPLLQELVLEYVSGFCDLSPLRELKSLRSAHFENLRRVSDFSGLSGIASLRYLCINGTLDWDQPIADFEFLKGLTGLEVLKLTWVKCKAPYPALLPFAALENLKKISLYPHAFALEEYALAQLICEGVEGAQMPLAVEFKDTGYVYFLGRGSGYTKMGAKNELQRRAEFEQKFEACKQKAREILNL</sequence>
<name>C6RE77_9BACT</name>
<reference evidence="1 2" key="1">
    <citation type="submission" date="2009-07" db="EMBL/GenBank/DDBJ databases">
        <authorList>
            <person name="Madupu R."/>
            <person name="Sebastian Y."/>
            <person name="Durkin A.S."/>
            <person name="Torralba M."/>
            <person name="Methe B."/>
            <person name="Sutton G.G."/>
            <person name="Strausberg R.L."/>
            <person name="Nelson K.E."/>
        </authorList>
    </citation>
    <scope>NUCLEOTIDE SEQUENCE [LARGE SCALE GENOMIC DNA]</scope>
    <source>
        <strain evidence="1 2">RM3277</strain>
    </source>
</reference>
<proteinExistence type="predicted"/>
<dbReference type="Proteomes" id="UP000003107">
    <property type="component" value="Unassembled WGS sequence"/>
</dbReference>
<protein>
    <recommendedName>
        <fullName evidence="3">Leucine Rich Repeat protein</fullName>
    </recommendedName>
</protein>
<keyword evidence="2" id="KW-1185">Reference proteome</keyword>
<accession>C6RE77</accession>
<dbReference type="AlphaFoldDB" id="C6RE77"/>
<evidence type="ECO:0000313" key="2">
    <source>
        <dbReference type="Proteomes" id="UP000003107"/>
    </source>
</evidence>
<dbReference type="Gene3D" id="3.80.10.10">
    <property type="entry name" value="Ribonuclease Inhibitor"/>
    <property type="match status" value="1"/>
</dbReference>
<evidence type="ECO:0008006" key="3">
    <source>
        <dbReference type="Google" id="ProtNLM"/>
    </source>
</evidence>
<dbReference type="EMBL" id="ACVQ01000013">
    <property type="protein sequence ID" value="EET80253.1"/>
    <property type="molecule type" value="Genomic_DNA"/>
</dbReference>
<dbReference type="eggNOG" id="COG4886">
    <property type="taxonomic scope" value="Bacteria"/>
</dbReference>
<organism evidence="1 2">
    <name type="scientific">Campylobacter showae RM3277</name>
    <dbReference type="NCBI Taxonomy" id="553219"/>
    <lineage>
        <taxon>Bacteria</taxon>
        <taxon>Pseudomonadati</taxon>
        <taxon>Campylobacterota</taxon>
        <taxon>Epsilonproteobacteria</taxon>
        <taxon>Campylobacterales</taxon>
        <taxon>Campylobacteraceae</taxon>
        <taxon>Campylobacter</taxon>
    </lineage>
</organism>
<evidence type="ECO:0000313" key="1">
    <source>
        <dbReference type="EMBL" id="EET80253.1"/>
    </source>
</evidence>